<dbReference type="InterPro" id="IPR036677">
    <property type="entry name" value="EutN_CcmL_sf"/>
</dbReference>
<dbReference type="InterPro" id="IPR003382">
    <property type="entry name" value="Flavoprotein"/>
</dbReference>
<evidence type="ECO:0000259" key="4">
    <source>
        <dbReference type="Pfam" id="PF02441"/>
    </source>
</evidence>
<dbReference type="EMBL" id="UFZL01000002">
    <property type="protein sequence ID" value="STE73590.1"/>
    <property type="molecule type" value="Genomic_DNA"/>
</dbReference>
<dbReference type="PANTHER" id="PTHR36539:SF1">
    <property type="entry name" value="BACTERIAL MICROCOMPARTMENT SHELL VERTEX PROTEIN EUTN"/>
    <property type="match status" value="1"/>
</dbReference>
<dbReference type="GO" id="GO:0003824">
    <property type="term" value="F:catalytic activity"/>
    <property type="evidence" value="ECO:0007669"/>
    <property type="project" value="InterPro"/>
</dbReference>
<evidence type="ECO:0000313" key="6">
    <source>
        <dbReference type="Proteomes" id="UP000255201"/>
    </source>
</evidence>
<gene>
    <name evidence="5" type="primary">eutN_2</name>
    <name evidence="5" type="ORF">NCTC10764_04349</name>
</gene>
<dbReference type="Proteomes" id="UP000255201">
    <property type="component" value="Unassembled WGS sequence"/>
</dbReference>
<name>A0A376JU67_ECOLX</name>
<sequence>MDNQTLSQLLDRVIAEVLAQSVAQKNVCVVVTGEDISSLPETLNCLEALELAGYQLWVNFSHSASQSALKSVCMDALIQRGSRAGFDRSPPHYEVLYLPALSVNSMSKIALGIRDNLACETVFQALQHRKQIIATLHQQCVDSELPMPLLSCLEGYAQVLESYGITLSVNVQPMSSRCKEANPPWTVAGKKRLITQSDIRLLTIGTVLRIESDTLITPAARDEIQRRNLSCYPWLTGGNMYLAKVTGALVSTTKHASLNGSKLLIVARLDENYQPTVHAQVAVDTVGAGQWRDCDHHHWQFGAYEQQQRSLGD</sequence>
<comment type="subcellular location">
    <subcellularLocation>
        <location evidence="2">Bacterial microcompartment</location>
    </subcellularLocation>
</comment>
<dbReference type="SUPFAM" id="SSF159133">
    <property type="entry name" value="EutN/CcmL-like"/>
    <property type="match status" value="1"/>
</dbReference>
<evidence type="ECO:0000256" key="1">
    <source>
        <dbReference type="ARBA" id="ARBA00023608"/>
    </source>
</evidence>
<protein>
    <submittedName>
        <fullName evidence="5">Ethanolamine utilization protein EutN</fullName>
    </submittedName>
</protein>
<dbReference type="Pfam" id="PF03319">
    <property type="entry name" value="EutN_CcmL"/>
    <property type="match status" value="1"/>
</dbReference>
<proteinExistence type="inferred from homology"/>
<evidence type="ECO:0000256" key="2">
    <source>
        <dbReference type="ARBA" id="ARBA00024322"/>
    </source>
</evidence>
<dbReference type="GO" id="GO:0031469">
    <property type="term" value="C:bacterial microcompartment"/>
    <property type="evidence" value="ECO:0007669"/>
    <property type="project" value="UniProtKB-SubCell"/>
</dbReference>
<reference evidence="5 6" key="1">
    <citation type="submission" date="2018-06" db="EMBL/GenBank/DDBJ databases">
        <authorList>
            <consortium name="Pathogen Informatics"/>
            <person name="Doyle S."/>
        </authorList>
    </citation>
    <scope>NUCLEOTIDE SEQUENCE [LARGE SCALE GENOMIC DNA]</scope>
    <source>
        <strain evidence="5 6">NCTC10764</strain>
    </source>
</reference>
<dbReference type="InterPro" id="IPR004992">
    <property type="entry name" value="EutN_CcmL"/>
</dbReference>
<dbReference type="PANTHER" id="PTHR36539">
    <property type="entry name" value="ETHANOLAMINE UTILIZATION PROTEIN EUTN"/>
    <property type="match status" value="1"/>
</dbReference>
<organism evidence="5 6">
    <name type="scientific">Escherichia coli</name>
    <dbReference type="NCBI Taxonomy" id="562"/>
    <lineage>
        <taxon>Bacteria</taxon>
        <taxon>Pseudomonadati</taxon>
        <taxon>Pseudomonadota</taxon>
        <taxon>Gammaproteobacteria</taxon>
        <taxon>Enterobacterales</taxon>
        <taxon>Enterobacteriaceae</taxon>
        <taxon>Escherichia</taxon>
    </lineage>
</organism>
<dbReference type="InterPro" id="IPR036551">
    <property type="entry name" value="Flavin_trans-like"/>
</dbReference>
<evidence type="ECO:0000313" key="5">
    <source>
        <dbReference type="EMBL" id="STE73590.1"/>
    </source>
</evidence>
<dbReference type="Gene3D" id="2.40.50.220">
    <property type="entry name" value="EutN/Ccml"/>
    <property type="match status" value="1"/>
</dbReference>
<dbReference type="Pfam" id="PF02441">
    <property type="entry name" value="Flavoprotein"/>
    <property type="match status" value="1"/>
</dbReference>
<dbReference type="Gene3D" id="3.40.50.1950">
    <property type="entry name" value="Flavin prenyltransferase-like"/>
    <property type="match status" value="1"/>
</dbReference>
<evidence type="ECO:0000256" key="3">
    <source>
        <dbReference type="ARBA" id="ARBA00024446"/>
    </source>
</evidence>
<feature type="domain" description="Flavoprotein" evidence="4">
    <location>
        <begin position="26"/>
        <end position="135"/>
    </location>
</feature>
<comment type="similarity">
    <text evidence="1">Belongs to the CcmL/EutN family.</text>
</comment>
<dbReference type="AlphaFoldDB" id="A0A376JU67"/>
<dbReference type="PROSITE" id="PS51932">
    <property type="entry name" value="BMV"/>
    <property type="match status" value="1"/>
</dbReference>
<accession>A0A376JU67</accession>
<dbReference type="SUPFAM" id="SSF52507">
    <property type="entry name" value="Homo-oligomeric flavin-containing Cys decarboxylases, HFCD"/>
    <property type="match status" value="1"/>
</dbReference>
<keyword evidence="3" id="KW-1283">Bacterial microcompartment</keyword>